<dbReference type="eggNOG" id="ENOG502R8GP">
    <property type="taxonomic scope" value="Eukaryota"/>
</dbReference>
<feature type="region of interest" description="Disordered" evidence="1">
    <location>
        <begin position="421"/>
        <end position="448"/>
    </location>
</feature>
<name>V9F6W9_PHYNI</name>
<proteinExistence type="predicted"/>
<evidence type="ECO:0008006" key="4">
    <source>
        <dbReference type="Google" id="ProtNLM"/>
    </source>
</evidence>
<protein>
    <recommendedName>
        <fullName evidence="4">HAT C-terminal dimerisation domain-containing protein</fullName>
    </recommendedName>
</protein>
<sequence length="649" mass="71959">MAGKGRPSCPEVRHFTLLKELGKAPGSYTYRECSFCRAAYNNDVTTDPPKVRVGRPRNYLRHLAYCQYYKAARLTKSSINSTPVHSTEEPIASVTGPVPMMPSGRASSPVSSVEDTPTGALQPRAPNPSSQQPQGRSSARFAGESRARRVLVLDKRQAASPTRPLQNMKRLKPASGKKMKQKRRLPKAEVKQIESGDRHDGIAIAEQFENVLEQVQAEMWRVGALVTDDAASFWEELKEAEAVIAPLSLASYRLQRDENTKRWAKCKQPLFMLGFALHPEYVAVAKDLPETDVSGIGTLTKIAVYYHRRQLATADLGELRRDMISRMRGEFTNIKATEFRAPWEYWAAVAVETPSSVLPKLVMRVLSIAASKALDFHIIAKHVRQRTQKKATVSENPKKKLLISPIEREINLAVANAHNLFTPSPQQGDTIDEDSDNDDPGNGVDGDPTLSLWGEFLDEVFEDEEIDAGYTETAIDGGALRESKESRPANNISNELEAIPEAVKQAFTNHNDRNFPQEAIKLRGFRGRKASLGELFGLQPFETEADKLAEEEDEMVGSFNDDAIPSGLSLPTAEPGCLHSTAAERYAMMPFDRSLGASTFSSGSCPGHHDLQELHERVQHAVLDYFRSRRTVREQVGQRLGVNLLGVGT</sequence>
<feature type="region of interest" description="Disordered" evidence="1">
    <location>
        <begin position="80"/>
        <end position="146"/>
    </location>
</feature>
<evidence type="ECO:0000313" key="3">
    <source>
        <dbReference type="Proteomes" id="UP000018721"/>
    </source>
</evidence>
<comment type="caution">
    <text evidence="2">The sequence shown here is derived from an EMBL/GenBank/DDBJ whole genome shotgun (WGS) entry which is preliminary data.</text>
</comment>
<dbReference type="AlphaFoldDB" id="V9F6W9"/>
<organism evidence="2 3">
    <name type="scientific">Phytophthora nicotianae P1569</name>
    <dbReference type="NCBI Taxonomy" id="1317065"/>
    <lineage>
        <taxon>Eukaryota</taxon>
        <taxon>Sar</taxon>
        <taxon>Stramenopiles</taxon>
        <taxon>Oomycota</taxon>
        <taxon>Peronosporomycetes</taxon>
        <taxon>Peronosporales</taxon>
        <taxon>Peronosporaceae</taxon>
        <taxon>Phytophthora</taxon>
    </lineage>
</organism>
<accession>V9F6W9</accession>
<dbReference type="HOGENOM" id="CLU_422428_0_0_1"/>
<feature type="compositionally biased region" description="Polar residues" evidence="1">
    <location>
        <begin position="127"/>
        <end position="137"/>
    </location>
</feature>
<reference evidence="2 3" key="1">
    <citation type="submission" date="2013-11" db="EMBL/GenBank/DDBJ databases">
        <title>The Genome Sequence of Phytophthora parasitica P1569.</title>
        <authorList>
            <consortium name="The Broad Institute Genomics Platform"/>
            <person name="Russ C."/>
            <person name="Tyler B."/>
            <person name="Panabieres F."/>
            <person name="Shan W."/>
            <person name="Tripathy S."/>
            <person name="Grunwald N."/>
            <person name="Machado M."/>
            <person name="Johnson C.S."/>
            <person name="Arredondo F."/>
            <person name="Hong C."/>
            <person name="Coffey M."/>
            <person name="Young S.K."/>
            <person name="Zeng Q."/>
            <person name="Gargeya S."/>
            <person name="Fitzgerald M."/>
            <person name="Abouelleil A."/>
            <person name="Alvarado L."/>
            <person name="Chapman S.B."/>
            <person name="Gainer-Dewar J."/>
            <person name="Goldberg J."/>
            <person name="Griggs A."/>
            <person name="Gujja S."/>
            <person name="Hansen M."/>
            <person name="Howarth C."/>
            <person name="Imamovic A."/>
            <person name="Ireland A."/>
            <person name="Larimer J."/>
            <person name="McCowan C."/>
            <person name="Murphy C."/>
            <person name="Pearson M."/>
            <person name="Poon T.W."/>
            <person name="Priest M."/>
            <person name="Roberts A."/>
            <person name="Saif S."/>
            <person name="Shea T."/>
            <person name="Sykes S."/>
            <person name="Wortman J."/>
            <person name="Nusbaum C."/>
            <person name="Birren B."/>
        </authorList>
    </citation>
    <scope>NUCLEOTIDE SEQUENCE [LARGE SCALE GENOMIC DNA]</scope>
    <source>
        <strain evidence="2 3">P1569</strain>
    </source>
</reference>
<evidence type="ECO:0000256" key="1">
    <source>
        <dbReference type="SAM" id="MobiDB-lite"/>
    </source>
</evidence>
<feature type="compositionally biased region" description="Acidic residues" evidence="1">
    <location>
        <begin position="430"/>
        <end position="439"/>
    </location>
</feature>
<feature type="compositionally biased region" description="Polar residues" evidence="1">
    <location>
        <begin position="105"/>
        <end position="115"/>
    </location>
</feature>
<keyword evidence="3" id="KW-1185">Reference proteome</keyword>
<evidence type="ECO:0000313" key="2">
    <source>
        <dbReference type="EMBL" id="ETI47249.1"/>
    </source>
</evidence>
<gene>
    <name evidence="2" type="ORF">F443_08485</name>
</gene>
<dbReference type="Proteomes" id="UP000018721">
    <property type="component" value="Unassembled WGS sequence"/>
</dbReference>
<dbReference type="EMBL" id="ANIZ01001449">
    <property type="protein sequence ID" value="ETI47249.1"/>
    <property type="molecule type" value="Genomic_DNA"/>
</dbReference>